<feature type="compositionally biased region" description="Polar residues" evidence="1">
    <location>
        <begin position="17"/>
        <end position="27"/>
    </location>
</feature>
<feature type="region of interest" description="Disordered" evidence="1">
    <location>
        <begin position="50"/>
        <end position="74"/>
    </location>
</feature>
<organism evidence="2 3">
    <name type="scientific">Portunus trituberculatus</name>
    <name type="common">Swimming crab</name>
    <name type="synonym">Neptunus trituberculatus</name>
    <dbReference type="NCBI Taxonomy" id="210409"/>
    <lineage>
        <taxon>Eukaryota</taxon>
        <taxon>Metazoa</taxon>
        <taxon>Ecdysozoa</taxon>
        <taxon>Arthropoda</taxon>
        <taxon>Crustacea</taxon>
        <taxon>Multicrustacea</taxon>
        <taxon>Malacostraca</taxon>
        <taxon>Eumalacostraca</taxon>
        <taxon>Eucarida</taxon>
        <taxon>Decapoda</taxon>
        <taxon>Pleocyemata</taxon>
        <taxon>Brachyura</taxon>
        <taxon>Eubrachyura</taxon>
        <taxon>Portunoidea</taxon>
        <taxon>Portunidae</taxon>
        <taxon>Portuninae</taxon>
        <taxon>Portunus</taxon>
    </lineage>
</organism>
<evidence type="ECO:0000313" key="2">
    <source>
        <dbReference type="EMBL" id="MPC73390.1"/>
    </source>
</evidence>
<reference evidence="2 3" key="1">
    <citation type="submission" date="2019-05" db="EMBL/GenBank/DDBJ databases">
        <title>Another draft genome of Portunus trituberculatus and its Hox gene families provides insights of decapod evolution.</title>
        <authorList>
            <person name="Jeong J.-H."/>
            <person name="Song I."/>
            <person name="Kim S."/>
            <person name="Choi T."/>
            <person name="Kim D."/>
            <person name="Ryu S."/>
            <person name="Kim W."/>
        </authorList>
    </citation>
    <scope>NUCLEOTIDE SEQUENCE [LARGE SCALE GENOMIC DNA]</scope>
    <source>
        <tissue evidence="2">Muscle</tissue>
    </source>
</reference>
<dbReference type="Proteomes" id="UP000324222">
    <property type="component" value="Unassembled WGS sequence"/>
</dbReference>
<sequence length="74" mass="8406">MHFSHRDVRLQDLTLYDKQSSSGPTDQDGNDLEHLPHSLTMILHLTKALTENKSKAATQKPQKQDKKPAVSELR</sequence>
<gene>
    <name evidence="2" type="ORF">E2C01_067717</name>
</gene>
<dbReference type="AlphaFoldDB" id="A0A5B7HLS8"/>
<feature type="compositionally biased region" description="Basic and acidic residues" evidence="1">
    <location>
        <begin position="62"/>
        <end position="74"/>
    </location>
</feature>
<feature type="compositionally biased region" description="Basic and acidic residues" evidence="1">
    <location>
        <begin position="1"/>
        <end position="10"/>
    </location>
</feature>
<keyword evidence="3" id="KW-1185">Reference proteome</keyword>
<evidence type="ECO:0000256" key="1">
    <source>
        <dbReference type="SAM" id="MobiDB-lite"/>
    </source>
</evidence>
<feature type="region of interest" description="Disordered" evidence="1">
    <location>
        <begin position="1"/>
        <end position="37"/>
    </location>
</feature>
<proteinExistence type="predicted"/>
<dbReference type="EMBL" id="VSRR010036691">
    <property type="protein sequence ID" value="MPC73390.1"/>
    <property type="molecule type" value="Genomic_DNA"/>
</dbReference>
<feature type="compositionally biased region" description="Polar residues" evidence="1">
    <location>
        <begin position="50"/>
        <end position="61"/>
    </location>
</feature>
<evidence type="ECO:0000313" key="3">
    <source>
        <dbReference type="Proteomes" id="UP000324222"/>
    </source>
</evidence>
<comment type="caution">
    <text evidence="2">The sequence shown here is derived from an EMBL/GenBank/DDBJ whole genome shotgun (WGS) entry which is preliminary data.</text>
</comment>
<protein>
    <submittedName>
        <fullName evidence="2">Uncharacterized protein</fullName>
    </submittedName>
</protein>
<name>A0A5B7HLS8_PORTR</name>
<accession>A0A5B7HLS8</accession>